<dbReference type="GO" id="GO:0030649">
    <property type="term" value="P:aminoglycoside antibiotic catabolic process"/>
    <property type="evidence" value="ECO:0007669"/>
    <property type="project" value="TreeGrafter"/>
</dbReference>
<dbReference type="InterPro" id="IPR000182">
    <property type="entry name" value="GNAT_dom"/>
</dbReference>
<dbReference type="PANTHER" id="PTHR37817:SF1">
    <property type="entry name" value="N-ACETYLTRANSFERASE EIS"/>
    <property type="match status" value="1"/>
</dbReference>
<dbReference type="AlphaFoldDB" id="B9E3R2"/>
<dbReference type="GO" id="GO:0034069">
    <property type="term" value="F:aminoglycoside N-acetyltransferase activity"/>
    <property type="evidence" value="ECO:0007669"/>
    <property type="project" value="TreeGrafter"/>
</dbReference>
<evidence type="ECO:0000313" key="2">
    <source>
        <dbReference type="EMBL" id="BAH07137.1"/>
    </source>
</evidence>
<dbReference type="InterPro" id="IPR025559">
    <property type="entry name" value="Eis_dom"/>
</dbReference>
<dbReference type="SUPFAM" id="SSF55718">
    <property type="entry name" value="SCP-like"/>
    <property type="match status" value="1"/>
</dbReference>
<dbReference type="InterPro" id="IPR016181">
    <property type="entry name" value="Acyl_CoA_acyltransferase"/>
</dbReference>
<dbReference type="InterPro" id="IPR041380">
    <property type="entry name" value="Acetyltransf_17"/>
</dbReference>
<dbReference type="PANTHER" id="PTHR37817">
    <property type="entry name" value="N-ACETYLTRANSFERASE EIS"/>
    <property type="match status" value="1"/>
</dbReference>
<dbReference type="Gene3D" id="3.40.630.30">
    <property type="match status" value="2"/>
</dbReference>
<sequence>MNDMNSTDKEEIFPYRIRDLTTNDIDQYNALLRYAFQVTEQDLINAGWQGDEIKQSKFPVLERADILGCYDGETLVSQFAVYPLNMNIYNEIYPIGFVTSVSTYPEYSGKGIMSILMKKSLIRMRKKGQSLALLYPYSIPLYRKYGWEIISNKISYSIKDRQIPSKSKAPGSVHRVNWENEDFMNLHMQFAKQTHGCLFRNALAWEEYWRWDYDDTVVAIYYSVENKPLGYMVYLIRNDIMHIKEMIYLNREAQKGLWEYIHAHDSMIDEVRGNTYFNEPVAFDMDDGDIKETIRPYIMGRIVDIEEFFSHYRCDPLEKNVCISFEITDGILDWNNRTFNILFNEGHCSLTDQKADYHVALSIATLTTLLLGYKTAIQLYRTERIQGDEHSVRRLDDVILHEAPYISDYI</sequence>
<dbReference type="SUPFAM" id="SSF55729">
    <property type="entry name" value="Acyl-CoA N-acyltransferases (Nat)"/>
    <property type="match status" value="1"/>
</dbReference>
<dbReference type="Gene3D" id="3.30.1050.10">
    <property type="entry name" value="SCP2 sterol-binding domain"/>
    <property type="match status" value="1"/>
</dbReference>
<dbReference type="InterPro" id="IPR036527">
    <property type="entry name" value="SCP2_sterol-bd_dom_sf"/>
</dbReference>
<proteinExistence type="predicted"/>
<dbReference type="Pfam" id="PF13530">
    <property type="entry name" value="SCP2_2"/>
    <property type="match status" value="1"/>
</dbReference>
<name>B9E3R2_CLOK1</name>
<dbReference type="EMBL" id="AP009049">
    <property type="protein sequence ID" value="BAH07137.1"/>
    <property type="molecule type" value="Genomic_DNA"/>
</dbReference>
<reference evidence="3" key="1">
    <citation type="submission" date="2005-09" db="EMBL/GenBank/DDBJ databases">
        <title>Complete genome sequence of Clostridium kluyveri and comparative genomics of Clostridia species.</title>
        <authorList>
            <person name="Inui M."/>
            <person name="Nonaka H."/>
            <person name="Shinoda Y."/>
            <person name="Ikenaga Y."/>
            <person name="Abe M."/>
            <person name="Naito K."/>
            <person name="Vertes A.A."/>
            <person name="Yukawa H."/>
        </authorList>
    </citation>
    <scope>NUCLEOTIDE SEQUENCE [LARGE SCALE GENOMIC DNA]</scope>
    <source>
        <strain evidence="3">NBRC 12016</strain>
    </source>
</reference>
<dbReference type="PROSITE" id="PS51186">
    <property type="entry name" value="GNAT"/>
    <property type="match status" value="1"/>
</dbReference>
<dbReference type="InterPro" id="IPR051554">
    <property type="entry name" value="Acetyltransferase_Eis"/>
</dbReference>
<dbReference type="Pfam" id="PF17668">
    <property type="entry name" value="Acetyltransf_17"/>
    <property type="match status" value="1"/>
</dbReference>
<gene>
    <name evidence="2" type="ordered locus">CKR_2086</name>
</gene>
<evidence type="ECO:0000259" key="1">
    <source>
        <dbReference type="PROSITE" id="PS51186"/>
    </source>
</evidence>
<accession>B9E3R2</accession>
<organism evidence="2 3">
    <name type="scientific">Clostridium kluyveri (strain NBRC 12016)</name>
    <dbReference type="NCBI Taxonomy" id="583346"/>
    <lineage>
        <taxon>Bacteria</taxon>
        <taxon>Bacillati</taxon>
        <taxon>Bacillota</taxon>
        <taxon>Clostridia</taxon>
        <taxon>Eubacteriales</taxon>
        <taxon>Clostridiaceae</taxon>
        <taxon>Clostridium</taxon>
    </lineage>
</organism>
<protein>
    <recommendedName>
        <fullName evidence="1">N-acetyltransferase domain-containing protein</fullName>
    </recommendedName>
</protein>
<dbReference type="KEGG" id="ckr:CKR_2086"/>
<dbReference type="Pfam" id="PF13527">
    <property type="entry name" value="Acetyltransf_9"/>
    <property type="match status" value="1"/>
</dbReference>
<dbReference type="Proteomes" id="UP000007969">
    <property type="component" value="Chromosome"/>
</dbReference>
<evidence type="ECO:0000313" key="3">
    <source>
        <dbReference type="Proteomes" id="UP000007969"/>
    </source>
</evidence>
<dbReference type="HOGENOM" id="CLU_050659_1_1_9"/>
<feature type="domain" description="N-acetyltransferase" evidence="1">
    <location>
        <begin position="15"/>
        <end position="170"/>
    </location>
</feature>